<keyword evidence="3" id="KW-1185">Reference proteome</keyword>
<reference evidence="2 3" key="1">
    <citation type="submission" date="2022-10" db="EMBL/GenBank/DDBJ databases">
        <title>WGS assembly of Paspalum vaginatum 540-79.</title>
        <authorList>
            <person name="Sun G."/>
            <person name="Wase N."/>
            <person name="Shu S."/>
            <person name="Jenkins J."/>
            <person name="Zhou B."/>
            <person name="Torres-Rodriguez J."/>
            <person name="Chen C."/>
            <person name="Sandor L."/>
            <person name="Plott C."/>
            <person name="Yoshinga Y."/>
            <person name="Daum C."/>
            <person name="Qi P."/>
            <person name="Barry K."/>
            <person name="Lipzen A."/>
            <person name="Berry L."/>
            <person name="Pedersen C."/>
            <person name="Gottilla T."/>
            <person name="Foltz A."/>
            <person name="Yu H."/>
            <person name="O'Malley R."/>
            <person name="Zhang C."/>
            <person name="Devos K."/>
            <person name="Sigmon B."/>
            <person name="Yu B."/>
            <person name="Obata T."/>
            <person name="Schmutz J."/>
            <person name="Schnable J."/>
        </authorList>
    </citation>
    <scope>NUCLEOTIDE SEQUENCE [LARGE SCALE GENOMIC DNA]</scope>
    <source>
        <strain evidence="3">cv. 540-79</strain>
    </source>
</reference>
<feature type="chain" id="PRO_5040975999" evidence="1">
    <location>
        <begin position="30"/>
        <end position="52"/>
    </location>
</feature>
<proteinExistence type="predicted"/>
<gene>
    <name evidence="2" type="ORF">BS78_K105900</name>
</gene>
<comment type="caution">
    <text evidence="2">The sequence shown here is derived from an EMBL/GenBank/DDBJ whole genome shotgun (WGS) entry which is preliminary data.</text>
</comment>
<dbReference type="AlphaFoldDB" id="A0A9W7XCD4"/>
<organism evidence="2 3">
    <name type="scientific">Paspalum vaginatum</name>
    <name type="common">seashore paspalum</name>
    <dbReference type="NCBI Taxonomy" id="158149"/>
    <lineage>
        <taxon>Eukaryota</taxon>
        <taxon>Viridiplantae</taxon>
        <taxon>Streptophyta</taxon>
        <taxon>Embryophyta</taxon>
        <taxon>Tracheophyta</taxon>
        <taxon>Spermatophyta</taxon>
        <taxon>Magnoliopsida</taxon>
        <taxon>Liliopsida</taxon>
        <taxon>Poales</taxon>
        <taxon>Poaceae</taxon>
        <taxon>PACMAD clade</taxon>
        <taxon>Panicoideae</taxon>
        <taxon>Andropogonodae</taxon>
        <taxon>Paspaleae</taxon>
        <taxon>Paspalinae</taxon>
        <taxon>Paspalum</taxon>
    </lineage>
</organism>
<sequence>MKKLQHGRTNCSANNSLVCVLFLFPVVEASTRHNILRNHLEHRGSCHNSWLA</sequence>
<accession>A0A9W7XCD4</accession>
<dbReference type="Proteomes" id="UP001164776">
    <property type="component" value="Unassembled WGS sequence"/>
</dbReference>
<evidence type="ECO:0000313" key="3">
    <source>
        <dbReference type="Proteomes" id="UP001164776"/>
    </source>
</evidence>
<dbReference type="EMBL" id="MU629583">
    <property type="protein sequence ID" value="KAJ1256023.1"/>
    <property type="molecule type" value="Genomic_DNA"/>
</dbReference>
<evidence type="ECO:0000313" key="2">
    <source>
        <dbReference type="EMBL" id="KAJ1256023.1"/>
    </source>
</evidence>
<name>A0A9W7XCD4_9POAL</name>
<protein>
    <submittedName>
        <fullName evidence="2">Uncharacterized protein</fullName>
    </submittedName>
</protein>
<keyword evidence="1" id="KW-0732">Signal</keyword>
<evidence type="ECO:0000256" key="1">
    <source>
        <dbReference type="SAM" id="SignalP"/>
    </source>
</evidence>
<feature type="signal peptide" evidence="1">
    <location>
        <begin position="1"/>
        <end position="29"/>
    </location>
</feature>